<dbReference type="PANTHER" id="PTHR14859">
    <property type="entry name" value="CALCOFLUOR WHITE HYPERSENSITIVE PROTEIN PRECURSOR"/>
    <property type="match status" value="1"/>
</dbReference>
<evidence type="ECO:0000313" key="1">
    <source>
        <dbReference type="EMBL" id="HIU14635.1"/>
    </source>
</evidence>
<reference evidence="1" key="2">
    <citation type="journal article" date="2021" name="PeerJ">
        <title>Extensive microbial diversity within the chicken gut microbiome revealed by metagenomics and culture.</title>
        <authorList>
            <person name="Gilroy R."/>
            <person name="Ravi A."/>
            <person name="Getino M."/>
            <person name="Pursley I."/>
            <person name="Horton D.L."/>
            <person name="Alikhan N.F."/>
            <person name="Baker D."/>
            <person name="Gharbi K."/>
            <person name="Hall N."/>
            <person name="Watson M."/>
            <person name="Adriaenssens E.M."/>
            <person name="Foster-Nyarko E."/>
            <person name="Jarju S."/>
            <person name="Secka A."/>
            <person name="Antonio M."/>
            <person name="Oren A."/>
            <person name="Chaudhuri R.R."/>
            <person name="La Ragione R."/>
            <person name="Hildebrand F."/>
            <person name="Pallen M.J."/>
        </authorList>
    </citation>
    <scope>NUCLEOTIDE SEQUENCE</scope>
    <source>
        <strain evidence="1">CHK195-11698</strain>
    </source>
</reference>
<dbReference type="InterPro" id="IPR051916">
    <property type="entry name" value="GPI-anchor_lipid_remodeler"/>
</dbReference>
<gene>
    <name evidence="1" type="ORF">IAD15_11320</name>
</gene>
<dbReference type="SUPFAM" id="SSF56219">
    <property type="entry name" value="DNase I-like"/>
    <property type="match status" value="1"/>
</dbReference>
<sequence>MKIMTLNLHTYQEDQQEAKFKRIAQKIVDEAIDVVCFCQAAQTFNAPRVANYVRQDNAVKLICDEVNQLLGNESYHFAWDLSHYGFKIYEEGIAILTKHRVLEVVTQYISHTHDTFTFKSRKILKAVIDYHGIKMNIFSCQLGWKDDEYEPFKEQFVKLDEWVKQDAETFSVIAGDFGNDVDTECYTQIVDAGYIDQYLVARPDGLHDETFINPRGFTTVHFASLRMDYVFTNDNRYPAIRAERYFQSEEEKVSDHMAVMVELDVPVVEKSETAA</sequence>
<dbReference type="Proteomes" id="UP000824175">
    <property type="component" value="Unassembled WGS sequence"/>
</dbReference>
<accession>A0A9D1L1C0</accession>
<dbReference type="InterPro" id="IPR036691">
    <property type="entry name" value="Endo/exonu/phosph_ase_sf"/>
</dbReference>
<protein>
    <recommendedName>
        <fullName evidence="3">Maltose 6'-phosphate phosphatase</fullName>
    </recommendedName>
</protein>
<reference evidence="1" key="1">
    <citation type="submission" date="2020-10" db="EMBL/GenBank/DDBJ databases">
        <authorList>
            <person name="Gilroy R."/>
        </authorList>
    </citation>
    <scope>NUCLEOTIDE SEQUENCE</scope>
    <source>
        <strain evidence="1">CHK195-11698</strain>
    </source>
</reference>
<comment type="caution">
    <text evidence="1">The sequence shown here is derived from an EMBL/GenBank/DDBJ whole genome shotgun (WGS) entry which is preliminary data.</text>
</comment>
<organism evidence="1 2">
    <name type="scientific">Candidatus Fimiplasma intestinipullorum</name>
    <dbReference type="NCBI Taxonomy" id="2840825"/>
    <lineage>
        <taxon>Bacteria</taxon>
        <taxon>Bacillati</taxon>
        <taxon>Bacillota</taxon>
        <taxon>Clostridia</taxon>
        <taxon>Eubacteriales</taxon>
        <taxon>Candidatus Fimiplasma</taxon>
    </lineage>
</organism>
<dbReference type="Gene3D" id="3.60.10.10">
    <property type="entry name" value="Endonuclease/exonuclease/phosphatase"/>
    <property type="match status" value="1"/>
</dbReference>
<dbReference type="GO" id="GO:0006506">
    <property type="term" value="P:GPI anchor biosynthetic process"/>
    <property type="evidence" value="ECO:0007669"/>
    <property type="project" value="TreeGrafter"/>
</dbReference>
<name>A0A9D1L1C0_9FIRM</name>
<evidence type="ECO:0008006" key="3">
    <source>
        <dbReference type="Google" id="ProtNLM"/>
    </source>
</evidence>
<dbReference type="EMBL" id="DVMJ01000104">
    <property type="protein sequence ID" value="HIU14635.1"/>
    <property type="molecule type" value="Genomic_DNA"/>
</dbReference>
<dbReference type="GO" id="GO:0016020">
    <property type="term" value="C:membrane"/>
    <property type="evidence" value="ECO:0007669"/>
    <property type="project" value="GOC"/>
</dbReference>
<dbReference type="AlphaFoldDB" id="A0A9D1L1C0"/>
<dbReference type="PANTHER" id="PTHR14859:SF1">
    <property type="entry name" value="PGAP2-INTERACTING PROTEIN"/>
    <property type="match status" value="1"/>
</dbReference>
<proteinExistence type="predicted"/>
<evidence type="ECO:0000313" key="2">
    <source>
        <dbReference type="Proteomes" id="UP000824175"/>
    </source>
</evidence>